<feature type="transmembrane region" description="Helical" evidence="1">
    <location>
        <begin position="52"/>
        <end position="72"/>
    </location>
</feature>
<dbReference type="EMBL" id="JBBPBM010000002">
    <property type="protein sequence ID" value="KAK8596276.1"/>
    <property type="molecule type" value="Genomic_DNA"/>
</dbReference>
<proteinExistence type="predicted"/>
<gene>
    <name evidence="3" type="ORF">V6N12_064775</name>
</gene>
<dbReference type="InterPro" id="IPR029056">
    <property type="entry name" value="Ribokinase-like"/>
</dbReference>
<dbReference type="Proteomes" id="UP001472677">
    <property type="component" value="Unassembled WGS sequence"/>
</dbReference>
<keyword evidence="1" id="KW-0472">Membrane</keyword>
<reference evidence="3 4" key="1">
    <citation type="journal article" date="2024" name="G3 (Bethesda)">
        <title>Genome assembly of Hibiscus sabdariffa L. provides insights into metabolisms of medicinal natural products.</title>
        <authorList>
            <person name="Kim T."/>
        </authorList>
    </citation>
    <scope>NUCLEOTIDE SEQUENCE [LARGE SCALE GENOMIC DNA]</scope>
    <source>
        <strain evidence="3">TK-2024</strain>
        <tissue evidence="3">Old leaves</tissue>
    </source>
</reference>
<dbReference type="Pfam" id="PF00294">
    <property type="entry name" value="PfkB"/>
    <property type="match status" value="1"/>
</dbReference>
<sequence>MVDPTGVGDSFLGGFVGGLVHGLVVPDVVLVGNLFGSLAVGEIGLPKFDLRLLQLTFSYSFIGGVRFILFHWCYLCKVAGGGAKRLREREREIELVVGGGGEDDDERRESRVDCRNGQMMEEEDELLGLS</sequence>
<evidence type="ECO:0000313" key="3">
    <source>
        <dbReference type="EMBL" id="KAK8596276.1"/>
    </source>
</evidence>
<dbReference type="Gene3D" id="3.40.1190.20">
    <property type="match status" value="1"/>
</dbReference>
<dbReference type="SUPFAM" id="SSF53613">
    <property type="entry name" value="Ribokinase-like"/>
    <property type="match status" value="1"/>
</dbReference>
<feature type="domain" description="Carbohydrate kinase PfkB" evidence="2">
    <location>
        <begin position="2"/>
        <end position="44"/>
    </location>
</feature>
<keyword evidence="4" id="KW-1185">Reference proteome</keyword>
<evidence type="ECO:0000259" key="2">
    <source>
        <dbReference type="Pfam" id="PF00294"/>
    </source>
</evidence>
<evidence type="ECO:0000256" key="1">
    <source>
        <dbReference type="SAM" id="Phobius"/>
    </source>
</evidence>
<organism evidence="3 4">
    <name type="scientific">Hibiscus sabdariffa</name>
    <name type="common">roselle</name>
    <dbReference type="NCBI Taxonomy" id="183260"/>
    <lineage>
        <taxon>Eukaryota</taxon>
        <taxon>Viridiplantae</taxon>
        <taxon>Streptophyta</taxon>
        <taxon>Embryophyta</taxon>
        <taxon>Tracheophyta</taxon>
        <taxon>Spermatophyta</taxon>
        <taxon>Magnoliopsida</taxon>
        <taxon>eudicotyledons</taxon>
        <taxon>Gunneridae</taxon>
        <taxon>Pentapetalae</taxon>
        <taxon>rosids</taxon>
        <taxon>malvids</taxon>
        <taxon>Malvales</taxon>
        <taxon>Malvaceae</taxon>
        <taxon>Malvoideae</taxon>
        <taxon>Hibiscus</taxon>
    </lineage>
</organism>
<protein>
    <recommendedName>
        <fullName evidence="2">Carbohydrate kinase PfkB domain-containing protein</fullName>
    </recommendedName>
</protein>
<keyword evidence="1" id="KW-0812">Transmembrane</keyword>
<name>A0ABR2G6R4_9ROSI</name>
<evidence type="ECO:0000313" key="4">
    <source>
        <dbReference type="Proteomes" id="UP001472677"/>
    </source>
</evidence>
<dbReference type="InterPro" id="IPR011611">
    <property type="entry name" value="PfkB_dom"/>
</dbReference>
<keyword evidence="1" id="KW-1133">Transmembrane helix</keyword>
<comment type="caution">
    <text evidence="3">The sequence shown here is derived from an EMBL/GenBank/DDBJ whole genome shotgun (WGS) entry which is preliminary data.</text>
</comment>
<accession>A0ABR2G6R4</accession>
<feature type="transmembrane region" description="Helical" evidence="1">
    <location>
        <begin position="20"/>
        <end position="40"/>
    </location>
</feature>